<dbReference type="STRING" id="1797457.A2160_05130"/>
<sequence length="145" mass="15836">MLNELVGLINFRRGIEGSPSLSPHPVLQILATAEAQILAADDPHAEYLKPAHETKYNVSCRLPGNYVREYRISVNQPLTLDLLAQPRVCQQVLAIALNQKIGPAEIFGVNTTGQPDFQPYTYIGAAFENRPNLGGSVVVITLAKD</sequence>
<reference evidence="1 2" key="1">
    <citation type="journal article" date="2016" name="Nat. Commun.">
        <title>Thousands of microbial genomes shed light on interconnected biogeochemical processes in an aquifer system.</title>
        <authorList>
            <person name="Anantharaman K."/>
            <person name="Brown C.T."/>
            <person name="Hug L.A."/>
            <person name="Sharon I."/>
            <person name="Castelle C.J."/>
            <person name="Probst A.J."/>
            <person name="Thomas B.C."/>
            <person name="Singh A."/>
            <person name="Wilkins M.J."/>
            <person name="Karaoz U."/>
            <person name="Brodie E.L."/>
            <person name="Williams K.H."/>
            <person name="Hubbard S.S."/>
            <person name="Banfield J.F."/>
        </authorList>
    </citation>
    <scope>NUCLEOTIDE SEQUENCE [LARGE SCALE GENOMIC DNA]</scope>
</reference>
<proteinExistence type="predicted"/>
<evidence type="ECO:0000313" key="1">
    <source>
        <dbReference type="EMBL" id="OGD63006.1"/>
    </source>
</evidence>
<comment type="caution">
    <text evidence="1">The sequence shown here is derived from an EMBL/GenBank/DDBJ whole genome shotgun (WGS) entry which is preliminary data.</text>
</comment>
<dbReference type="EMBL" id="MEZK01000013">
    <property type="protein sequence ID" value="OGD63006.1"/>
    <property type="molecule type" value="Genomic_DNA"/>
</dbReference>
<dbReference type="Proteomes" id="UP000177006">
    <property type="component" value="Unassembled WGS sequence"/>
</dbReference>
<evidence type="ECO:0000313" key="2">
    <source>
        <dbReference type="Proteomes" id="UP000177006"/>
    </source>
</evidence>
<organism evidence="1 2">
    <name type="scientific">Candidatus Beckwithbacteria bacterium RBG_13_42_9</name>
    <dbReference type="NCBI Taxonomy" id="1797457"/>
    <lineage>
        <taxon>Bacteria</taxon>
        <taxon>Candidatus Beckwithiibacteriota</taxon>
    </lineage>
</organism>
<gene>
    <name evidence="1" type="ORF">A2160_05130</name>
</gene>
<dbReference type="AlphaFoldDB" id="A0A1F5E6S3"/>
<name>A0A1F5E6S3_9BACT</name>
<protein>
    <submittedName>
        <fullName evidence="1">Uncharacterized protein</fullName>
    </submittedName>
</protein>
<accession>A0A1F5E6S3</accession>